<dbReference type="PANTHER" id="PTHR10362">
    <property type="entry name" value="HISTIDINE AMMONIA-LYASE"/>
    <property type="match status" value="1"/>
</dbReference>
<dbReference type="PROSITE" id="PS00488">
    <property type="entry name" value="PAL_HISTIDASE"/>
    <property type="match status" value="1"/>
</dbReference>
<dbReference type="EMBL" id="NWUF01000025">
    <property type="protein sequence ID" value="PCE40600.1"/>
    <property type="molecule type" value="Genomic_DNA"/>
</dbReference>
<dbReference type="KEGG" id="rdi:CMV14_14340"/>
<keyword evidence="11" id="KW-1185">Reference proteome</keyword>
<feature type="cross-link" description="5-imidazolinone (Ala-Gly)" evidence="6">
    <location>
        <begin position="139"/>
        <end position="141"/>
    </location>
</feature>
<evidence type="ECO:0000313" key="10">
    <source>
        <dbReference type="EMBL" id="PCE40600.1"/>
    </source>
</evidence>
<dbReference type="InterPro" id="IPR024083">
    <property type="entry name" value="Fumarase/histidase_N"/>
</dbReference>
<organism evidence="10 11">
    <name type="scientific">Rhizorhabdus dicambivorans</name>
    <dbReference type="NCBI Taxonomy" id="1850238"/>
    <lineage>
        <taxon>Bacteria</taxon>
        <taxon>Pseudomonadati</taxon>
        <taxon>Pseudomonadota</taxon>
        <taxon>Alphaproteobacteria</taxon>
        <taxon>Sphingomonadales</taxon>
        <taxon>Sphingomonadaceae</taxon>
        <taxon>Rhizorhabdus</taxon>
    </lineage>
</organism>
<evidence type="ECO:0000313" key="11">
    <source>
        <dbReference type="Proteomes" id="UP000218934"/>
    </source>
</evidence>
<dbReference type="GO" id="GO:0019557">
    <property type="term" value="P:L-histidine catabolic process to glutamate and formate"/>
    <property type="evidence" value="ECO:0007669"/>
    <property type="project" value="UniProtKB-UniPathway"/>
</dbReference>
<gene>
    <name evidence="6 10" type="primary">hutH</name>
    <name evidence="10" type="ORF">COO09_19285</name>
</gene>
<evidence type="ECO:0000256" key="4">
    <source>
        <dbReference type="ARBA" id="ARBA00023239"/>
    </source>
</evidence>
<evidence type="ECO:0000256" key="7">
    <source>
        <dbReference type="RuleBase" id="RU003954"/>
    </source>
</evidence>
<evidence type="ECO:0000256" key="1">
    <source>
        <dbReference type="ARBA" id="ARBA00005113"/>
    </source>
</evidence>
<comment type="catalytic activity">
    <reaction evidence="5 6 8">
        <text>L-histidine = trans-urocanate + NH4(+)</text>
        <dbReference type="Rhea" id="RHEA:21232"/>
        <dbReference type="ChEBI" id="CHEBI:17771"/>
        <dbReference type="ChEBI" id="CHEBI:28938"/>
        <dbReference type="ChEBI" id="CHEBI:57595"/>
        <dbReference type="EC" id="4.3.1.3"/>
    </reaction>
</comment>
<evidence type="ECO:0000256" key="8">
    <source>
        <dbReference type="RuleBase" id="RU004479"/>
    </source>
</evidence>
<evidence type="ECO:0000256" key="5">
    <source>
        <dbReference type="ARBA" id="ARBA00049269"/>
    </source>
</evidence>
<keyword evidence="6" id="KW-0963">Cytoplasm</keyword>
<dbReference type="InterPro" id="IPR022313">
    <property type="entry name" value="Phe/His_NH3-lyase_AS"/>
</dbReference>
<comment type="subcellular location">
    <subcellularLocation>
        <location evidence="6 9">Cytoplasm</location>
    </subcellularLocation>
</comment>
<dbReference type="FunFam" id="1.10.275.10:FF:000005">
    <property type="entry name" value="Histidine ammonia-lyase"/>
    <property type="match status" value="1"/>
</dbReference>
<comment type="caution">
    <text evidence="10">The sequence shown here is derived from an EMBL/GenBank/DDBJ whole genome shotgun (WGS) entry which is preliminary data.</text>
</comment>
<dbReference type="InterPro" id="IPR005921">
    <property type="entry name" value="HutH"/>
</dbReference>
<dbReference type="Gene3D" id="1.20.200.10">
    <property type="entry name" value="Fumarase/aspartase (Central domain)"/>
    <property type="match status" value="1"/>
</dbReference>
<feature type="modified residue" description="2,3-didehydroalanine (Ser)" evidence="6">
    <location>
        <position position="140"/>
    </location>
</feature>
<keyword evidence="4 6" id="KW-0456">Lyase</keyword>
<dbReference type="NCBIfam" id="NF006871">
    <property type="entry name" value="PRK09367.1"/>
    <property type="match status" value="1"/>
</dbReference>
<dbReference type="GO" id="GO:0005737">
    <property type="term" value="C:cytoplasm"/>
    <property type="evidence" value="ECO:0007669"/>
    <property type="project" value="UniProtKB-SubCell"/>
</dbReference>
<dbReference type="HAMAP" id="MF_00229">
    <property type="entry name" value="His_ammonia_lyase"/>
    <property type="match status" value="1"/>
</dbReference>
<name>A0A2A4FSA3_9SPHN</name>
<dbReference type="SUPFAM" id="SSF48557">
    <property type="entry name" value="L-aspartase-like"/>
    <property type="match status" value="1"/>
</dbReference>
<dbReference type="NCBIfam" id="TIGR01225">
    <property type="entry name" value="hutH"/>
    <property type="match status" value="1"/>
</dbReference>
<comment type="PTM">
    <text evidence="6">Contains an active site 4-methylidene-imidazol-5-one (MIO), which is formed autocatalytically by cyclization and dehydration of residues Ala-Ser-Gly.</text>
</comment>
<comment type="pathway">
    <text evidence="1 6 8">Amino-acid degradation; L-histidine degradation into L-glutamate; N-formimidoyl-L-glutamate from L-histidine: step 1/3.</text>
</comment>
<dbReference type="UniPathway" id="UPA00379">
    <property type="reaction ID" value="UER00549"/>
</dbReference>
<reference evidence="10 11" key="1">
    <citation type="submission" date="2017-09" db="EMBL/GenBank/DDBJ databases">
        <title>The Catabolism of 3,6-Dichlorosalicylic acid is Initiated by the Cytochrome P450 Monooxygenase DsmABC in Rhizorhabdus dicambivorans Ndbn-20.</title>
        <authorList>
            <person name="Na L."/>
        </authorList>
    </citation>
    <scope>NUCLEOTIDE SEQUENCE [LARGE SCALE GENOMIC DNA]</scope>
    <source>
        <strain evidence="10 11">Ndbn-20m</strain>
    </source>
</reference>
<dbReference type="GO" id="GO:0004397">
    <property type="term" value="F:histidine ammonia-lyase activity"/>
    <property type="evidence" value="ECO:0007669"/>
    <property type="project" value="UniProtKB-UniRule"/>
</dbReference>
<dbReference type="Pfam" id="PF00221">
    <property type="entry name" value="Lyase_aromatic"/>
    <property type="match status" value="1"/>
</dbReference>
<accession>A0A2A4FSA3</accession>
<dbReference type="GO" id="GO:0019556">
    <property type="term" value="P:L-histidine catabolic process to glutamate and formamide"/>
    <property type="evidence" value="ECO:0007669"/>
    <property type="project" value="UniProtKB-UniPathway"/>
</dbReference>
<evidence type="ECO:0000256" key="3">
    <source>
        <dbReference type="ARBA" id="ARBA00022808"/>
    </source>
</evidence>
<dbReference type="RefSeq" id="WP_066967318.1">
    <property type="nucleotide sequence ID" value="NZ_CP023449.1"/>
</dbReference>
<protein>
    <recommendedName>
        <fullName evidence="2 6">Histidine ammonia-lyase</fullName>
        <shortName evidence="6">Histidase</shortName>
        <ecNumber evidence="2 6">4.3.1.3</ecNumber>
    </recommendedName>
</protein>
<evidence type="ECO:0000256" key="9">
    <source>
        <dbReference type="RuleBase" id="RU004480"/>
    </source>
</evidence>
<evidence type="ECO:0000256" key="6">
    <source>
        <dbReference type="HAMAP-Rule" id="MF_00229"/>
    </source>
</evidence>
<comment type="similarity">
    <text evidence="6 7">Belongs to the PAL/histidase family.</text>
</comment>
<sequence>MIIKPGATTLADWNAIYEGADVALDAGAWDAIDASAAAVARIVARGAPVYGINTGFGKLASVRIADDELSTLQRNIVLSHAAGTGAPSPVPVVRLMMALKLASFGMGASGVRRETVAMLEAMLVRGLVPVVPSQGSVGASGDLAPLAHMAAAMIGVGEIELEGRRVPAAEALRQAGLAPLDLGPKEGLALLNGTQFSTANALAGLFRAETIFRSALVTGALSTEAAKGSDAPFDARIHALRGHAGQRDVGDALRRLMAGSAIRASHASGDSRVQDPYCLRCQPQVMGAALDLLRQAGATLGIEANGVSDNPLIFADSDEALSGGNFHAEPVAFAADMIALALCEIGSISERRIAMLVDPALSGLPAFLTPRPGLNSGFMIPQVTAAALVSENKQRAYPASVDSIPTSANQEDHVSMAAHGARRLLDMADNVSAVIAIEWLAACQGIDFHAPLKSSDALQAAHMHLRAAVPALEDDRHFHPDMVAATALVRTGSLVASVPAGLPGIV</sequence>
<evidence type="ECO:0000256" key="2">
    <source>
        <dbReference type="ARBA" id="ARBA00012994"/>
    </source>
</evidence>
<keyword evidence="3 6" id="KW-0369">Histidine metabolism</keyword>
<dbReference type="InterPro" id="IPR001106">
    <property type="entry name" value="Aromatic_Lyase"/>
</dbReference>
<dbReference type="FunFam" id="1.20.200.10:FF:000003">
    <property type="entry name" value="Histidine ammonia-lyase"/>
    <property type="match status" value="1"/>
</dbReference>
<dbReference type="EC" id="4.3.1.3" evidence="2 6"/>
<dbReference type="InterPro" id="IPR008948">
    <property type="entry name" value="L-Aspartase-like"/>
</dbReference>
<proteinExistence type="inferred from homology"/>
<dbReference type="Proteomes" id="UP000218934">
    <property type="component" value="Unassembled WGS sequence"/>
</dbReference>
<dbReference type="OrthoDB" id="9806955at2"/>
<dbReference type="Gene3D" id="1.10.275.10">
    <property type="entry name" value="Fumarase/aspartase (N-terminal domain)"/>
    <property type="match status" value="1"/>
</dbReference>
<dbReference type="AlphaFoldDB" id="A0A2A4FSA3"/>
<dbReference type="CDD" id="cd00332">
    <property type="entry name" value="PAL-HAL"/>
    <property type="match status" value="1"/>
</dbReference>